<dbReference type="AlphaFoldDB" id="K3Z215"/>
<dbReference type="Proteomes" id="UP000004995">
    <property type="component" value="Unassembled WGS sequence"/>
</dbReference>
<sequence>MFATRVLQANANPYFNIHYRGVNIQVKNISMITTTMLTICDY</sequence>
<accession>K3Z215</accession>
<dbReference type="Gramene" id="KQL29765">
    <property type="protein sequence ID" value="KQL29765"/>
    <property type="gene ID" value="SETIT_020583mg"/>
</dbReference>
<evidence type="ECO:0000313" key="2">
    <source>
        <dbReference type="Proteomes" id="UP000004995"/>
    </source>
</evidence>
<protein>
    <submittedName>
        <fullName evidence="1">Uncharacterized protein</fullName>
    </submittedName>
</protein>
<dbReference type="HOGENOM" id="CLU_3261424_0_0_1"/>
<dbReference type="EnsemblPlants" id="KQL29765">
    <property type="protein sequence ID" value="KQL29765"/>
    <property type="gene ID" value="SETIT_020583mg"/>
</dbReference>
<organism evidence="1 2">
    <name type="scientific">Setaria italica</name>
    <name type="common">Foxtail millet</name>
    <name type="synonym">Panicum italicum</name>
    <dbReference type="NCBI Taxonomy" id="4555"/>
    <lineage>
        <taxon>Eukaryota</taxon>
        <taxon>Viridiplantae</taxon>
        <taxon>Streptophyta</taxon>
        <taxon>Embryophyta</taxon>
        <taxon>Tracheophyta</taxon>
        <taxon>Spermatophyta</taxon>
        <taxon>Magnoliopsida</taxon>
        <taxon>Liliopsida</taxon>
        <taxon>Poales</taxon>
        <taxon>Poaceae</taxon>
        <taxon>PACMAD clade</taxon>
        <taxon>Panicoideae</taxon>
        <taxon>Panicodae</taxon>
        <taxon>Paniceae</taxon>
        <taxon>Cenchrinae</taxon>
        <taxon>Setaria</taxon>
    </lineage>
</organism>
<dbReference type="EMBL" id="AGNK02000336">
    <property type="status" value="NOT_ANNOTATED_CDS"/>
    <property type="molecule type" value="Genomic_DNA"/>
</dbReference>
<keyword evidence="2" id="KW-1185">Reference proteome</keyword>
<proteinExistence type="predicted"/>
<name>K3Z215_SETIT</name>
<dbReference type="InParanoid" id="K3Z215"/>
<evidence type="ECO:0000313" key="1">
    <source>
        <dbReference type="EnsemblPlants" id="KQL29765"/>
    </source>
</evidence>
<reference evidence="2" key="1">
    <citation type="journal article" date="2012" name="Nat. Biotechnol.">
        <title>Reference genome sequence of the model plant Setaria.</title>
        <authorList>
            <person name="Bennetzen J.L."/>
            <person name="Schmutz J."/>
            <person name="Wang H."/>
            <person name="Percifield R."/>
            <person name="Hawkins J."/>
            <person name="Pontaroli A.C."/>
            <person name="Estep M."/>
            <person name="Feng L."/>
            <person name="Vaughn J.N."/>
            <person name="Grimwood J."/>
            <person name="Jenkins J."/>
            <person name="Barry K."/>
            <person name="Lindquist E."/>
            <person name="Hellsten U."/>
            <person name="Deshpande S."/>
            <person name="Wang X."/>
            <person name="Wu X."/>
            <person name="Mitros T."/>
            <person name="Triplett J."/>
            <person name="Yang X."/>
            <person name="Ye C.Y."/>
            <person name="Mauro-Herrera M."/>
            <person name="Wang L."/>
            <person name="Li P."/>
            <person name="Sharma M."/>
            <person name="Sharma R."/>
            <person name="Ronald P.C."/>
            <person name="Panaud O."/>
            <person name="Kellogg E.A."/>
            <person name="Brutnell T.P."/>
            <person name="Doust A.N."/>
            <person name="Tuskan G.A."/>
            <person name="Rokhsar D."/>
            <person name="Devos K.M."/>
        </authorList>
    </citation>
    <scope>NUCLEOTIDE SEQUENCE [LARGE SCALE GENOMIC DNA]</scope>
    <source>
        <strain evidence="2">cv. Yugu1</strain>
    </source>
</reference>
<reference evidence="1" key="2">
    <citation type="submission" date="2018-08" db="UniProtKB">
        <authorList>
            <consortium name="EnsemblPlants"/>
        </authorList>
    </citation>
    <scope>IDENTIFICATION</scope>
    <source>
        <strain evidence="1">Yugu1</strain>
    </source>
</reference>